<dbReference type="SUPFAM" id="SSF52200">
    <property type="entry name" value="Toll/Interleukin receptor TIR domain"/>
    <property type="match status" value="1"/>
</dbReference>
<dbReference type="OrthoDB" id="122965at2"/>
<protein>
    <recommendedName>
        <fullName evidence="1">TIR domain-containing protein</fullName>
    </recommendedName>
</protein>
<reference evidence="2 3" key="1">
    <citation type="submission" date="2020-08" db="EMBL/GenBank/DDBJ databases">
        <title>Genome sequencing of Purple Non-Sulfur Bacteria from various extreme environments.</title>
        <authorList>
            <person name="Mayer M."/>
        </authorList>
    </citation>
    <scope>NUCLEOTIDE SEQUENCE [LARGE SCALE GENOMIC DNA]</scope>
    <source>
        <strain evidence="2 3">2761</strain>
    </source>
</reference>
<dbReference type="Pfam" id="PF13676">
    <property type="entry name" value="TIR_2"/>
    <property type="match status" value="1"/>
</dbReference>
<organism evidence="2 3">
    <name type="scientific">Rhodocyclus tenuis</name>
    <name type="common">Rhodospirillum tenue</name>
    <dbReference type="NCBI Taxonomy" id="1066"/>
    <lineage>
        <taxon>Bacteria</taxon>
        <taxon>Pseudomonadati</taxon>
        <taxon>Pseudomonadota</taxon>
        <taxon>Betaproteobacteria</taxon>
        <taxon>Rhodocyclales</taxon>
        <taxon>Rhodocyclaceae</taxon>
        <taxon>Rhodocyclus</taxon>
    </lineage>
</organism>
<dbReference type="EMBL" id="JACIGE010000002">
    <property type="protein sequence ID" value="MBB4246470.1"/>
    <property type="molecule type" value="Genomic_DNA"/>
</dbReference>
<comment type="caution">
    <text evidence="2">The sequence shown here is derived from an EMBL/GenBank/DDBJ whole genome shotgun (WGS) entry which is preliminary data.</text>
</comment>
<evidence type="ECO:0000259" key="1">
    <source>
        <dbReference type="Pfam" id="PF13676"/>
    </source>
</evidence>
<dbReference type="AlphaFoldDB" id="A0A840G685"/>
<sequence length="286" mass="32398">MQIFISWSGERSRQIGEAFRHWLPDVIQSVRPYFTPDDITKGQRWAAEIADKLQNSQFGLFCITSENLTAPWLLFEAGAVSKDTKTGKVFPLLFGVESAQLSGPLLQFQATPYSREEVFKFLGAVNTETSLPLSDIQLERAFDRCWQELDEKVQAVLSSDAREATRKPRNIEEMIEETLGIVRTLSSNQVGHSEDDSLNHWIVCLQSTIDYTADTLRVSEGAEQFAVLDLLRRTQTYAKLVFNLVTPKLKSSRVGTSYTVQANKVLAQLEKRIEKLESTLDDEIPF</sequence>
<name>A0A840G685_RHOTE</name>
<gene>
    <name evidence="2" type="ORF">GGD90_000827</name>
</gene>
<evidence type="ECO:0000313" key="3">
    <source>
        <dbReference type="Proteomes" id="UP000587070"/>
    </source>
</evidence>
<dbReference type="Proteomes" id="UP000587070">
    <property type="component" value="Unassembled WGS sequence"/>
</dbReference>
<dbReference type="GO" id="GO:0007165">
    <property type="term" value="P:signal transduction"/>
    <property type="evidence" value="ECO:0007669"/>
    <property type="project" value="InterPro"/>
</dbReference>
<accession>A0A840G685</accession>
<dbReference type="InterPro" id="IPR035897">
    <property type="entry name" value="Toll_tir_struct_dom_sf"/>
</dbReference>
<dbReference type="Gene3D" id="3.40.50.10140">
    <property type="entry name" value="Toll/interleukin-1 receptor homology (TIR) domain"/>
    <property type="match status" value="1"/>
</dbReference>
<feature type="domain" description="TIR" evidence="1">
    <location>
        <begin position="3"/>
        <end position="98"/>
    </location>
</feature>
<dbReference type="RefSeq" id="WP_153114539.1">
    <property type="nucleotide sequence ID" value="NZ_JACIGE010000002.1"/>
</dbReference>
<proteinExistence type="predicted"/>
<keyword evidence="3" id="KW-1185">Reference proteome</keyword>
<dbReference type="InterPro" id="IPR000157">
    <property type="entry name" value="TIR_dom"/>
</dbReference>
<evidence type="ECO:0000313" key="2">
    <source>
        <dbReference type="EMBL" id="MBB4246470.1"/>
    </source>
</evidence>